<organism evidence="1 2">
    <name type="scientific">Dioscorea alata</name>
    <name type="common">Purple yam</name>
    <dbReference type="NCBI Taxonomy" id="55571"/>
    <lineage>
        <taxon>Eukaryota</taxon>
        <taxon>Viridiplantae</taxon>
        <taxon>Streptophyta</taxon>
        <taxon>Embryophyta</taxon>
        <taxon>Tracheophyta</taxon>
        <taxon>Spermatophyta</taxon>
        <taxon>Magnoliopsida</taxon>
        <taxon>Liliopsida</taxon>
        <taxon>Dioscoreales</taxon>
        <taxon>Dioscoreaceae</taxon>
        <taxon>Dioscorea</taxon>
    </lineage>
</organism>
<name>A0ACB7VRE7_DIOAL</name>
<protein>
    <submittedName>
        <fullName evidence="1">Steryl acetyl hydrolase 1-like protein</fullName>
        <ecNumber evidence="1">3.1.1.1</ecNumber>
    </submittedName>
</protein>
<keyword evidence="2" id="KW-1185">Reference proteome</keyword>
<evidence type="ECO:0000313" key="2">
    <source>
        <dbReference type="Proteomes" id="UP000827976"/>
    </source>
</evidence>
<sequence length="346" mass="38250">MTTIDTKNPNSTTTDKTVIDEVSGWLRLFDDGSVDRTWTGPPEARFLMASIPPSPTPNSDNVTVHDLPGEPNLRLYLPAGDHLSPGTLLPILLHFHGGGFCISHNSWYMYHQFYSRLAGAIPAAIFSVELSLAPEHRLPAQIHDSFSALVRLRSISENQNSDPLFSSLDFSRVFLIGDSSGGNLVHEVAALAGNKTDEFWSPVKLAGAIPIHPGFVRATRSKSELEMKQDPFLTLDMLDKFLAFGLPEGATKDHPYTCPMGTEAPAMETLRLPPFMVCVADKDLIRDTNYEYCEAMKKAGKKVEELVSKGMSHSFYLNKMAVDSDPVTAERTKELIDAIKDFVSRH</sequence>
<dbReference type="Proteomes" id="UP000827976">
    <property type="component" value="Chromosome 7"/>
</dbReference>
<comment type="caution">
    <text evidence="1">The sequence shown here is derived from an EMBL/GenBank/DDBJ whole genome shotgun (WGS) entry which is preliminary data.</text>
</comment>
<dbReference type="EC" id="3.1.1.1" evidence="1"/>
<reference evidence="2" key="1">
    <citation type="journal article" date="2022" name="Nat. Commun.">
        <title>Chromosome evolution and the genetic basis of agronomically important traits in greater yam.</title>
        <authorList>
            <person name="Bredeson J.V."/>
            <person name="Lyons J.B."/>
            <person name="Oniyinde I.O."/>
            <person name="Okereke N.R."/>
            <person name="Kolade O."/>
            <person name="Nnabue I."/>
            <person name="Nwadili C.O."/>
            <person name="Hribova E."/>
            <person name="Parker M."/>
            <person name="Nwogha J."/>
            <person name="Shu S."/>
            <person name="Carlson J."/>
            <person name="Kariba R."/>
            <person name="Muthemba S."/>
            <person name="Knop K."/>
            <person name="Barton G.J."/>
            <person name="Sherwood A.V."/>
            <person name="Lopez-Montes A."/>
            <person name="Asiedu R."/>
            <person name="Jamnadass R."/>
            <person name="Muchugi A."/>
            <person name="Goodstein D."/>
            <person name="Egesi C.N."/>
            <person name="Featherston J."/>
            <person name="Asfaw A."/>
            <person name="Simpson G.G."/>
            <person name="Dolezel J."/>
            <person name="Hendre P.S."/>
            <person name="Van Deynze A."/>
            <person name="Kumar P.L."/>
            <person name="Obidiegwu J.E."/>
            <person name="Bhattacharjee R."/>
            <person name="Rokhsar D.S."/>
        </authorList>
    </citation>
    <scope>NUCLEOTIDE SEQUENCE [LARGE SCALE GENOMIC DNA]</scope>
    <source>
        <strain evidence="2">cv. TDa95/00328</strain>
    </source>
</reference>
<gene>
    <name evidence="1" type="ORF">IHE45_07G068400</name>
</gene>
<proteinExistence type="predicted"/>
<accession>A0ACB7VRE7</accession>
<dbReference type="EMBL" id="CM037017">
    <property type="protein sequence ID" value="KAH7677218.1"/>
    <property type="molecule type" value="Genomic_DNA"/>
</dbReference>
<evidence type="ECO:0000313" key="1">
    <source>
        <dbReference type="EMBL" id="KAH7677218.1"/>
    </source>
</evidence>